<reference evidence="5" key="1">
    <citation type="journal article" date="2019" name="Int. J. Syst. Evol. Microbiol.">
        <title>The Global Catalogue of Microorganisms (GCM) 10K type strain sequencing project: providing services to taxonomists for standard genome sequencing and annotation.</title>
        <authorList>
            <consortium name="The Broad Institute Genomics Platform"/>
            <consortium name="The Broad Institute Genome Sequencing Center for Infectious Disease"/>
            <person name="Wu L."/>
            <person name="Ma J."/>
        </authorList>
    </citation>
    <scope>NUCLEOTIDE SEQUENCE [LARGE SCALE GENOMIC DNA]</scope>
    <source>
        <strain evidence="5">CGMCC 4.5798</strain>
    </source>
</reference>
<keyword evidence="1" id="KW-0677">Repeat</keyword>
<organism evidence="4 5">
    <name type="scientific">Massilia aerilata</name>
    <dbReference type="NCBI Taxonomy" id="453817"/>
    <lineage>
        <taxon>Bacteria</taxon>
        <taxon>Pseudomonadati</taxon>
        <taxon>Pseudomonadota</taxon>
        <taxon>Betaproteobacteria</taxon>
        <taxon>Burkholderiales</taxon>
        <taxon>Oxalobacteraceae</taxon>
        <taxon>Telluria group</taxon>
        <taxon>Massilia</taxon>
    </lineage>
</organism>
<evidence type="ECO:0000256" key="2">
    <source>
        <dbReference type="ARBA" id="ARBA00023043"/>
    </source>
</evidence>
<dbReference type="Proteomes" id="UP001596086">
    <property type="component" value="Unassembled WGS sequence"/>
</dbReference>
<dbReference type="InterPro" id="IPR002110">
    <property type="entry name" value="Ankyrin_rpt"/>
</dbReference>
<dbReference type="InterPro" id="IPR036770">
    <property type="entry name" value="Ankyrin_rpt-contain_sf"/>
</dbReference>
<dbReference type="RefSeq" id="WP_379774578.1">
    <property type="nucleotide sequence ID" value="NZ_JBHSMZ010000016.1"/>
</dbReference>
<evidence type="ECO:0000313" key="5">
    <source>
        <dbReference type="Proteomes" id="UP001596086"/>
    </source>
</evidence>
<evidence type="ECO:0000256" key="1">
    <source>
        <dbReference type="ARBA" id="ARBA00022737"/>
    </source>
</evidence>
<accession>A0ABW0S518</accession>
<dbReference type="EMBL" id="JBHSMZ010000016">
    <property type="protein sequence ID" value="MFC5551060.1"/>
    <property type="molecule type" value="Genomic_DNA"/>
</dbReference>
<proteinExistence type="predicted"/>
<dbReference type="Gene3D" id="1.25.40.20">
    <property type="entry name" value="Ankyrin repeat-containing domain"/>
    <property type="match status" value="1"/>
</dbReference>
<keyword evidence="2 3" id="KW-0040">ANK repeat</keyword>
<dbReference type="PROSITE" id="PS50088">
    <property type="entry name" value="ANK_REPEAT"/>
    <property type="match status" value="3"/>
</dbReference>
<keyword evidence="5" id="KW-1185">Reference proteome</keyword>
<name>A0ABW0S518_9BURK</name>
<dbReference type="PANTHER" id="PTHR24198:SF165">
    <property type="entry name" value="ANKYRIN REPEAT-CONTAINING PROTEIN-RELATED"/>
    <property type="match status" value="1"/>
</dbReference>
<evidence type="ECO:0000256" key="3">
    <source>
        <dbReference type="PROSITE-ProRule" id="PRU00023"/>
    </source>
</evidence>
<feature type="repeat" description="ANK" evidence="3">
    <location>
        <begin position="69"/>
        <end position="101"/>
    </location>
</feature>
<dbReference type="SMART" id="SM00248">
    <property type="entry name" value="ANK"/>
    <property type="match status" value="3"/>
</dbReference>
<dbReference type="SUPFAM" id="SSF48403">
    <property type="entry name" value="Ankyrin repeat"/>
    <property type="match status" value="1"/>
</dbReference>
<comment type="caution">
    <text evidence="4">The sequence shown here is derived from an EMBL/GenBank/DDBJ whole genome shotgun (WGS) entry which is preliminary data.</text>
</comment>
<dbReference type="PROSITE" id="PS50297">
    <property type="entry name" value="ANK_REP_REGION"/>
    <property type="match status" value="1"/>
</dbReference>
<dbReference type="Pfam" id="PF12796">
    <property type="entry name" value="Ank_2"/>
    <property type="match status" value="1"/>
</dbReference>
<evidence type="ECO:0000313" key="4">
    <source>
        <dbReference type="EMBL" id="MFC5551060.1"/>
    </source>
</evidence>
<feature type="repeat" description="ANK" evidence="3">
    <location>
        <begin position="40"/>
        <end position="67"/>
    </location>
</feature>
<sequence>MHKSKPAYDAIKNSDFDALSGFLDSDPTLVGAMTPFGPLLHVAARLGDEQMINLLLERGADIEARGGILGGTALNEAASDARLGAVQLLLRLGAQMDVSEPERNPLFSAIHSGSLEIVRLLVERGIDTTVAYTGESMKNMDASAFALEMGKTKIVHFLRTRLQEV</sequence>
<feature type="repeat" description="ANK" evidence="3">
    <location>
        <begin position="101"/>
        <end position="133"/>
    </location>
</feature>
<dbReference type="PANTHER" id="PTHR24198">
    <property type="entry name" value="ANKYRIN REPEAT AND PROTEIN KINASE DOMAIN-CONTAINING PROTEIN"/>
    <property type="match status" value="1"/>
</dbReference>
<protein>
    <submittedName>
        <fullName evidence="4">Ankyrin repeat domain-containing protein</fullName>
    </submittedName>
</protein>
<gene>
    <name evidence="4" type="ORF">ACFPO9_21290</name>
</gene>